<evidence type="ECO:0000313" key="1">
    <source>
        <dbReference type="EMBL" id="KAL5109918.1"/>
    </source>
</evidence>
<dbReference type="EMBL" id="JAKROA010000002">
    <property type="protein sequence ID" value="KAL5109918.1"/>
    <property type="molecule type" value="Genomic_DNA"/>
</dbReference>
<sequence>MLSAECLMLSREVRSALVAASDTLDTEIVHKASRLISLKVLPTFSRLLLCLRKYPDNQAIRQRLNRLMWATYFRHSDIGE</sequence>
<gene>
    <name evidence="1" type="ORF">TcWFU_002230</name>
</gene>
<keyword evidence="2" id="KW-1185">Reference proteome</keyword>
<comment type="caution">
    <text evidence="1">The sequence shown here is derived from an EMBL/GenBank/DDBJ whole genome shotgun (WGS) entry which is preliminary data.</text>
</comment>
<protein>
    <submittedName>
        <fullName evidence="1">Uncharacterized protein</fullName>
    </submittedName>
</protein>
<reference evidence="1 2" key="1">
    <citation type="journal article" date="2022" name="Front. Cell. Infect. Microbiol.">
        <title>The Genomes of Two Strains of Taenia crassiceps the Animal Model for the Study of Human Cysticercosis.</title>
        <authorList>
            <person name="Bobes R.J."/>
            <person name="Estrada K."/>
            <person name="Rios-Valencia D.G."/>
            <person name="Calderon-Gallegos A."/>
            <person name="de la Torre P."/>
            <person name="Carrero J.C."/>
            <person name="Sanchez-Flores A."/>
            <person name="Laclette J.P."/>
        </authorList>
    </citation>
    <scope>NUCLEOTIDE SEQUENCE [LARGE SCALE GENOMIC DNA]</scope>
    <source>
        <strain evidence="1">WFUcys</strain>
    </source>
</reference>
<evidence type="ECO:0000313" key="2">
    <source>
        <dbReference type="Proteomes" id="UP001651158"/>
    </source>
</evidence>
<accession>A0ABR4QK26</accession>
<name>A0ABR4QK26_9CEST</name>
<proteinExistence type="predicted"/>
<dbReference type="Proteomes" id="UP001651158">
    <property type="component" value="Unassembled WGS sequence"/>
</dbReference>
<organism evidence="1 2">
    <name type="scientific">Taenia crassiceps</name>
    <dbReference type="NCBI Taxonomy" id="6207"/>
    <lineage>
        <taxon>Eukaryota</taxon>
        <taxon>Metazoa</taxon>
        <taxon>Spiralia</taxon>
        <taxon>Lophotrochozoa</taxon>
        <taxon>Platyhelminthes</taxon>
        <taxon>Cestoda</taxon>
        <taxon>Eucestoda</taxon>
        <taxon>Cyclophyllidea</taxon>
        <taxon>Taeniidae</taxon>
        <taxon>Taenia</taxon>
    </lineage>
</organism>